<proteinExistence type="inferred from homology"/>
<evidence type="ECO:0000256" key="2">
    <source>
        <dbReference type="ARBA" id="ARBA00006024"/>
    </source>
</evidence>
<evidence type="ECO:0000256" key="14">
    <source>
        <dbReference type="ARBA" id="ARBA00047424"/>
    </source>
</evidence>
<dbReference type="OrthoDB" id="2490525at2"/>
<dbReference type="PANTHER" id="PTHR43520:SF8">
    <property type="entry name" value="P-TYPE CU(+) TRANSPORTER"/>
    <property type="match status" value="1"/>
</dbReference>
<dbReference type="InterPro" id="IPR027256">
    <property type="entry name" value="P-typ_ATPase_IB"/>
</dbReference>
<evidence type="ECO:0000256" key="9">
    <source>
        <dbReference type="ARBA" id="ARBA00022989"/>
    </source>
</evidence>
<dbReference type="InterPro" id="IPR023298">
    <property type="entry name" value="ATPase_P-typ_TM_dom_sf"/>
</dbReference>
<dbReference type="InterPro" id="IPR008250">
    <property type="entry name" value="ATPase_P-typ_transduc_dom_A_sf"/>
</dbReference>
<dbReference type="GO" id="GO:0005524">
    <property type="term" value="F:ATP binding"/>
    <property type="evidence" value="ECO:0007669"/>
    <property type="project" value="UniProtKB-UniRule"/>
</dbReference>
<dbReference type="SFLD" id="SFLDF00027">
    <property type="entry name" value="p-type_atpase"/>
    <property type="match status" value="1"/>
</dbReference>
<feature type="transmembrane region" description="Helical" evidence="15">
    <location>
        <begin position="342"/>
        <end position="365"/>
    </location>
</feature>
<dbReference type="GO" id="GO:0060003">
    <property type="term" value="P:copper ion export"/>
    <property type="evidence" value="ECO:0007669"/>
    <property type="project" value="UniProtKB-ARBA"/>
</dbReference>
<dbReference type="Proteomes" id="UP000309561">
    <property type="component" value="Unassembled WGS sequence"/>
</dbReference>
<sequence length="712" mass="76407">MESIDTELTEYTCPMHPEVVQNEPGSCPKCGMALEPVVAKAAEEKNEELIDMSRRFWISAALTLPLFILAMTADMMPSLLPDGLSMKLVQYIEFFLATPVVLWGGWPFFVKGYNSLRTMNLNMFTLIALGVLAAWLYSMAALFMPNLFPQMMHTADGLVHVYFEASAVITTLVLLGQVLELRARSQTNSAIKLLLELAPNKARVVQEDGSEEDMPIEHIKVGDILRIRPGEKVPVDGVVIEGKSNVDESMVTGEPLSVAKFKGESVIGATLNANGTLLVQAQKVGSETLLSQIIEMVSHAQRSRAPIQKLADIVASYFVPAVVLIALVTFVAWWIFGPEPKLAFAVVGAVSVLIIACPCALGLATPISIMVATGRGAMAGVLIKDAQALETMEKVDTLVVDKTGTLTEGKPKLISVYAEDGFSEDELLLLAASLERASEHPLADAIVEGAKERGVELKKADEFETINGMGITGNVNGRRVAVGNTKLFEKLGIESSRLSDRVTIERSEGRIVILVAIDSKAAGFIAVADPIKASSAKAIQDLHSKGIRVVMLTGDNRATAEIVAKQLGIDEVHAEVLPQEKADVIKELQSHGHIVAMAGDGINDAPALALSNVGIAMGTGTDIAMHSADITLVKGDLRGIVRARALSRATMRNIRQNLFFAFFYNSVGIPIAAGVLYPFLGLLLSPMIAAAAMSFSSVSVIANSLRLRKTEL</sequence>
<keyword evidence="7 15" id="KW-0067">ATP-binding</keyword>
<comment type="subcellular location">
    <subcellularLocation>
        <location evidence="1">Cell membrane</location>
        <topology evidence="1">Multi-pass membrane protein</topology>
    </subcellularLocation>
</comment>
<feature type="transmembrane region" description="Helical" evidence="15">
    <location>
        <begin position="658"/>
        <end position="677"/>
    </location>
</feature>
<dbReference type="SFLD" id="SFLDG00002">
    <property type="entry name" value="C1.7:_P-type_atpase_like"/>
    <property type="match status" value="1"/>
</dbReference>
<dbReference type="EC" id="7.2.2.9" evidence="12"/>
<evidence type="ECO:0000256" key="6">
    <source>
        <dbReference type="ARBA" id="ARBA00022741"/>
    </source>
</evidence>
<keyword evidence="9 15" id="KW-1133">Transmembrane helix</keyword>
<evidence type="ECO:0000256" key="1">
    <source>
        <dbReference type="ARBA" id="ARBA00004651"/>
    </source>
</evidence>
<organism evidence="18 19">
    <name type="scientific">Sulfurimonas crateris</name>
    <dbReference type="NCBI Taxonomy" id="2574727"/>
    <lineage>
        <taxon>Bacteria</taxon>
        <taxon>Pseudomonadati</taxon>
        <taxon>Campylobacterota</taxon>
        <taxon>Epsilonproteobacteria</taxon>
        <taxon>Campylobacterales</taxon>
        <taxon>Sulfurimonadaceae</taxon>
        <taxon>Sulfurimonas</taxon>
    </lineage>
</organism>
<dbReference type="InterPro" id="IPR059000">
    <property type="entry name" value="ATPase_P-type_domA"/>
</dbReference>
<dbReference type="InterPro" id="IPR023214">
    <property type="entry name" value="HAD_sf"/>
</dbReference>
<dbReference type="RefSeq" id="WP_137011682.1">
    <property type="nucleotide sequence ID" value="NZ_SZPX01000001.1"/>
</dbReference>
<dbReference type="PRINTS" id="PR00119">
    <property type="entry name" value="CATATPASE"/>
</dbReference>
<dbReference type="GO" id="GO:0005886">
    <property type="term" value="C:plasma membrane"/>
    <property type="evidence" value="ECO:0007669"/>
    <property type="project" value="UniProtKB-SubCell"/>
</dbReference>
<dbReference type="Pfam" id="PF00122">
    <property type="entry name" value="E1-E2_ATPase"/>
    <property type="match status" value="1"/>
</dbReference>
<gene>
    <name evidence="18" type="ORF">FCU45_01815</name>
</gene>
<dbReference type="CDD" id="cd02094">
    <property type="entry name" value="P-type_ATPase_Cu-like"/>
    <property type="match status" value="1"/>
</dbReference>
<keyword evidence="6 15" id="KW-0547">Nucleotide-binding</keyword>
<dbReference type="InterPro" id="IPR036412">
    <property type="entry name" value="HAD-like_sf"/>
</dbReference>
<dbReference type="NCBIfam" id="TIGR01494">
    <property type="entry name" value="ATPase_P-type"/>
    <property type="match status" value="1"/>
</dbReference>
<keyword evidence="10 15" id="KW-0472">Membrane</keyword>
<evidence type="ECO:0000256" key="12">
    <source>
        <dbReference type="ARBA" id="ARBA00038904"/>
    </source>
</evidence>
<accession>A0A4U2ZAU4</accession>
<feature type="transmembrane region" description="Helical" evidence="15">
    <location>
        <begin position="159"/>
        <end position="179"/>
    </location>
</feature>
<dbReference type="GO" id="GO:0043682">
    <property type="term" value="F:P-type divalent copper transporter activity"/>
    <property type="evidence" value="ECO:0007669"/>
    <property type="project" value="UniProtKB-EC"/>
</dbReference>
<dbReference type="GO" id="GO:0005507">
    <property type="term" value="F:copper ion binding"/>
    <property type="evidence" value="ECO:0007669"/>
    <property type="project" value="TreeGrafter"/>
</dbReference>
<dbReference type="InterPro" id="IPR045800">
    <property type="entry name" value="HMBD"/>
</dbReference>
<keyword evidence="4 15" id="KW-0812">Transmembrane</keyword>
<feature type="transmembrane region" description="Helical" evidence="15">
    <location>
        <begin position="56"/>
        <end position="76"/>
    </location>
</feature>
<dbReference type="NCBIfam" id="TIGR01511">
    <property type="entry name" value="ATPase-IB1_Cu"/>
    <property type="match status" value="1"/>
</dbReference>
<dbReference type="Pfam" id="PF19335">
    <property type="entry name" value="HMBD"/>
    <property type="match status" value="1"/>
</dbReference>
<keyword evidence="8" id="KW-1278">Translocase</keyword>
<dbReference type="Gene3D" id="3.40.50.1000">
    <property type="entry name" value="HAD superfamily/HAD-like"/>
    <property type="match status" value="1"/>
</dbReference>
<evidence type="ECO:0000256" key="4">
    <source>
        <dbReference type="ARBA" id="ARBA00022692"/>
    </source>
</evidence>
<dbReference type="InterPro" id="IPR023299">
    <property type="entry name" value="ATPase_P-typ_cyto_dom_N"/>
</dbReference>
<keyword evidence="19" id="KW-1185">Reference proteome</keyword>
<dbReference type="SFLD" id="SFLDS00003">
    <property type="entry name" value="Haloacid_Dehalogenase"/>
    <property type="match status" value="1"/>
</dbReference>
<dbReference type="PROSITE" id="PS00154">
    <property type="entry name" value="ATPASE_E1_E2"/>
    <property type="match status" value="1"/>
</dbReference>
<dbReference type="InterPro" id="IPR001757">
    <property type="entry name" value="P_typ_ATPase"/>
</dbReference>
<dbReference type="NCBIfam" id="TIGR01525">
    <property type="entry name" value="ATPase-IB_hvy"/>
    <property type="match status" value="1"/>
</dbReference>
<evidence type="ECO:0000256" key="7">
    <source>
        <dbReference type="ARBA" id="ARBA00022840"/>
    </source>
</evidence>
<feature type="transmembrane region" description="Helical" evidence="15">
    <location>
        <begin position="310"/>
        <end position="336"/>
    </location>
</feature>
<dbReference type="Gene3D" id="3.40.1110.10">
    <property type="entry name" value="Calcium-transporting ATPase, cytoplasmic domain N"/>
    <property type="match status" value="1"/>
</dbReference>
<dbReference type="InterPro" id="IPR044492">
    <property type="entry name" value="P_typ_ATPase_HD_dom"/>
</dbReference>
<dbReference type="SUPFAM" id="SSF81653">
    <property type="entry name" value="Calcium ATPase, transduction domain A"/>
    <property type="match status" value="1"/>
</dbReference>
<feature type="transmembrane region" description="Helical" evidence="15">
    <location>
        <begin position="121"/>
        <end position="144"/>
    </location>
</feature>
<dbReference type="Gene3D" id="2.70.150.10">
    <property type="entry name" value="Calcium-transporting ATPase, cytoplasmic transduction domain A"/>
    <property type="match status" value="1"/>
</dbReference>
<feature type="domain" description="Heavy metal binding" evidence="17">
    <location>
        <begin position="11"/>
        <end position="37"/>
    </location>
</feature>
<comment type="caution">
    <text evidence="18">The sequence shown here is derived from an EMBL/GenBank/DDBJ whole genome shotgun (WGS) entry which is preliminary data.</text>
</comment>
<name>A0A4U2ZAU4_9BACT</name>
<protein>
    <recommendedName>
        <fullName evidence="13">Copper-transporting ATPase</fullName>
        <ecNumber evidence="12">7.2.2.9</ecNumber>
    </recommendedName>
</protein>
<dbReference type="SUPFAM" id="SSF56784">
    <property type="entry name" value="HAD-like"/>
    <property type="match status" value="1"/>
</dbReference>
<evidence type="ECO:0000256" key="8">
    <source>
        <dbReference type="ARBA" id="ARBA00022967"/>
    </source>
</evidence>
<dbReference type="FunFam" id="2.70.150.10:FF:000020">
    <property type="entry name" value="Copper-exporting P-type ATPase A"/>
    <property type="match status" value="1"/>
</dbReference>
<feature type="transmembrane region" description="Helical" evidence="15">
    <location>
        <begin position="683"/>
        <end position="705"/>
    </location>
</feature>
<dbReference type="PANTHER" id="PTHR43520">
    <property type="entry name" value="ATP7, ISOFORM B"/>
    <property type="match status" value="1"/>
</dbReference>
<keyword evidence="5 15" id="KW-0479">Metal-binding</keyword>
<dbReference type="InterPro" id="IPR018303">
    <property type="entry name" value="ATPase_P-typ_P_site"/>
</dbReference>
<evidence type="ECO:0000256" key="3">
    <source>
        <dbReference type="ARBA" id="ARBA00022475"/>
    </source>
</evidence>
<comment type="function">
    <text evidence="11">Probably involved in copper export.</text>
</comment>
<dbReference type="GO" id="GO:0016887">
    <property type="term" value="F:ATP hydrolysis activity"/>
    <property type="evidence" value="ECO:0007669"/>
    <property type="project" value="InterPro"/>
</dbReference>
<evidence type="ECO:0000313" key="19">
    <source>
        <dbReference type="Proteomes" id="UP000309561"/>
    </source>
</evidence>
<dbReference type="GO" id="GO:0055070">
    <property type="term" value="P:copper ion homeostasis"/>
    <property type="evidence" value="ECO:0007669"/>
    <property type="project" value="TreeGrafter"/>
</dbReference>
<dbReference type="EMBL" id="SZPX01000001">
    <property type="protein sequence ID" value="TKI71145.1"/>
    <property type="molecule type" value="Genomic_DNA"/>
</dbReference>
<dbReference type="AlphaFoldDB" id="A0A4U2ZAU4"/>
<reference evidence="18 19" key="1">
    <citation type="submission" date="2019-04" db="EMBL/GenBank/DDBJ databases">
        <title>Sulfurimonas crateris sp. nov. a facultative anaerobic sulfur-oxidizing chemolithautotrophic bacterium isolated from a terrestrial mud vulcano.</title>
        <authorList>
            <person name="Ratnikova N.M."/>
            <person name="Slobodkin A.I."/>
            <person name="Merkel A.Y."/>
            <person name="Novikov A."/>
            <person name="Bonch-Osmolovskaya E.A."/>
            <person name="Slobodkina G.B."/>
        </authorList>
    </citation>
    <scope>NUCLEOTIDE SEQUENCE [LARGE SCALE GENOMIC DNA]</scope>
    <source>
        <strain evidence="18 19">SN118</strain>
    </source>
</reference>
<dbReference type="Pfam" id="PF00702">
    <property type="entry name" value="Hydrolase"/>
    <property type="match status" value="1"/>
</dbReference>
<evidence type="ECO:0000256" key="13">
    <source>
        <dbReference type="ARBA" id="ARBA00040690"/>
    </source>
</evidence>
<dbReference type="PRINTS" id="PR00943">
    <property type="entry name" value="CUATPASE"/>
</dbReference>
<keyword evidence="3 15" id="KW-1003">Cell membrane</keyword>
<evidence type="ECO:0000313" key="18">
    <source>
        <dbReference type="EMBL" id="TKI71145.1"/>
    </source>
</evidence>
<comment type="catalytic activity">
    <reaction evidence="14">
        <text>Cu(2+)(in) + ATP + H2O = Cu(2+)(out) + ADP + phosphate + H(+)</text>
        <dbReference type="Rhea" id="RHEA:10376"/>
        <dbReference type="ChEBI" id="CHEBI:15377"/>
        <dbReference type="ChEBI" id="CHEBI:15378"/>
        <dbReference type="ChEBI" id="CHEBI:29036"/>
        <dbReference type="ChEBI" id="CHEBI:30616"/>
        <dbReference type="ChEBI" id="CHEBI:43474"/>
        <dbReference type="ChEBI" id="CHEBI:456216"/>
        <dbReference type="EC" id="7.2.2.9"/>
    </reaction>
</comment>
<feature type="transmembrane region" description="Helical" evidence="15">
    <location>
        <begin position="88"/>
        <end position="109"/>
    </location>
</feature>
<evidence type="ECO:0000259" key="16">
    <source>
        <dbReference type="Pfam" id="PF00122"/>
    </source>
</evidence>
<evidence type="ECO:0000256" key="5">
    <source>
        <dbReference type="ARBA" id="ARBA00022723"/>
    </source>
</evidence>
<evidence type="ECO:0000256" key="15">
    <source>
        <dbReference type="RuleBase" id="RU362081"/>
    </source>
</evidence>
<evidence type="ECO:0000256" key="10">
    <source>
        <dbReference type="ARBA" id="ARBA00023136"/>
    </source>
</evidence>
<comment type="similarity">
    <text evidence="2 15">Belongs to the cation transport ATPase (P-type) (TC 3.A.3) family. Type IB subfamily.</text>
</comment>
<evidence type="ECO:0000259" key="17">
    <source>
        <dbReference type="Pfam" id="PF19335"/>
    </source>
</evidence>
<dbReference type="SUPFAM" id="SSF81665">
    <property type="entry name" value="Calcium ATPase, transmembrane domain M"/>
    <property type="match status" value="1"/>
</dbReference>
<evidence type="ECO:0000256" key="11">
    <source>
        <dbReference type="ARBA" id="ARBA00037143"/>
    </source>
</evidence>
<feature type="domain" description="P-type ATPase A" evidence="16">
    <location>
        <begin position="196"/>
        <end position="297"/>
    </location>
</feature>